<sequence>TGHNKVSKNNDSVQIINSKSNTTNTDDTHYSVDVANLGGMYAEKIHIIGTESGLGIRNLGHLGASAGDIVIDVNGKVVNSNNIQAKQNITINAKRDIANKGIIYSQKGNITLKSAEKNIEQLGSITAKDNTQNNGNITLIAKENITQQGETLATGNVNYNANRLQADKSALIAAGLHFIETAKGEEKELLEANKNGKLLQLIATEQAVIKGQNLAQNKISIRSKEIDLSESNNKSDHIDLNAENNVISKQAKLSASSSININANKLVNEEGNIVASNVVINTTAVNNTKGRISALEKLTGNILSTFDNTQGQLLSLGNIAIKGKGVLLNNQSGTIASNNNLLIDVKTLENESHIQSNNANIYLQDSFTLNNAFKISKNLNLSTKGNFINNSTLRTGEGLTIQAKHIENKNQAELSSKNTNIASRTLVNRGLIDASQTVIKTSYLDNLGTGRIYGDHIAIEAKQLNNREDTQNAETKSAVIASRERLDLAVGHLLNHDGGSLISLGNMYFGKTLDDKKHSTGNSDFVENSNGLIEAQGDIYFNVNKVKNTHKYLKTEVKEISRTPIYEYRSSGDSKRYLNGTQGLSVEREDNESGGFLGSDAKVRDLYFLRLPDGSKHYYWLEYDYTRSIKETQVLKPLYNEGRILSGGNIYFGSADVENQDSKIISGRTIHFDNVNSLDNKETKGIQITTDSGKVYNKRKGRKCVKKILGKCVDHADTTKTDTWDYNPPEIPKSISLGLWQYAENAKAELANVRDPNASKINDRKVVGSNGDIGKLPTISEIPLPNSNLYKVNPDANSHYLIETDPRFTDRNKWLSSDYMFNQLRSDHQLVQKRLGDGYYEQRLVNEQINQLTGRRFLENYQSDFEQYKALMDSGIYYAKKFNLIPGVALTAEQMKELTTDLVWFVTKKVKLPNGKEVQVLAPEVYLSSRNIKINNKGALISGNQIIATVTGEIKNSGTISGKKITALSANNIHNNSGSIEGERVYLKAEDALTNTGGDLLAKKELIAQAGRIDIQSTIAETVDTGDFYRKEINEQAKIKVGNNGNLVLFAKEDITLKGVDIDNKGSTNINAGNALSLSSITLKNKENFDFSDGNYVYLEQTKQIGNRLNLIGDTKLVGQKAITLAGDSIHSDSNLLLTSSGDITVKETRETENIAFGARDKTKGLLSKTETIVKHKHDYDLAKGTQIDANKILIHSSQGDVNIQGSQIVAENDLAIQGKNITIKEAENRAYSEDFEKTRKSGFSASLKGGVATVGYQRSKSGNDVKQKDEQVITSSLTAKNNISISSKDKLTLNAAQLQAGKDIHLQGKAINLNAVNEKHTMNAHQYAKSSGLSVGITYSPLWAAYEAGKEEINSKGGLKNQSVVGQVMTVADAGYEAIERLSKTVVVKAGTQSHSADQNRYINKAVTGNVSAGNNLVIQATQGDIVSEGTDLQAEGNFIASAKGNIKLNEAKSSIDFKAKAKNKGIGIDTSKSWLKEFGAYHNKDNENATKEEFKVTSISVAGTSTLKAGKNISTQGANIVSDGENTLIAGENIELGTTKGKNVYSSSSKGVGFGSAKISDTERFTGIYMDKSRQNDKQIIHKGTVVGANKGNANLYAGKDYIQDSSAVVTPDGGVNIFAGNDVISKSQDNVSLSSGKTSGTKIGLFAKVSSPLLDLANLAKEVKATVEDDKADERLKALNGALIGVQGYSAYQSIMTGALAKAEAGVGFKHNQSSYENSALQSQGNILNARKNVTIEADKGAIDLSHIDIMTKDEKGNITPDSYVYLKSKQGIKLDSGRDEFKGKNKQSSYGAQVGVGAQVGAGTGVYAYVEAGYQQGKQSYQQNKKHNSHIVTDNFKAETEGDMTLKGTSIYAEKAKANIKGDLNIISQQDYSENTSSQSGANVRAQVSIGTAWGASGTFNQQTANGETLAVTEQAGIFAGKEGYDISADKVSLTGGAIVSTADKSKNRLVANDLSFRDIENYSTAKASGVALMGGFSVNRDQTSAEDKALNKKYRAEKEAKGETFIQANQNEHQSSPLKFGLNSTDVHSDGKYAATKIALVNALGNTTVTENNRSLTKSVISEGNIDIASEQGKAQLAVITKETQHQNQSVKEADYEGLKKEADIMTKAKKELLTAISGQTDGAYHKMFIAEHRMMGFVTDENGEPVKDKERLAQLDKAGRKEAESNGIKDEKEIEQYVEKYRKREFAKGYNIYQLRELSDEERKHIQAVTYTDPTTKKQQQKYVVAFNGIMNDLQAAAKFAVQNYVAETGETGKVNKALYKDIYFVHHPKAESTLSELLIAGYQKWAVSDDNSVRQAVDLMKQKGSSPEGLYLGSHSRGTLTISNALQTLEKDPQNKGILSNTQLKMVGPAANVIRADRILTILQGKGEVRTSKEGSIIIENNKHDPIGNWFFIGGNPATNDTNTKNKNLFKILRDVVGDNSSSHNCHGLGQPQCETDGYRTEQNNGNMQPERTIFELNQKTQKENK</sequence>
<gene>
    <name evidence="1" type="ORF">EV697_1133</name>
</gene>
<organism evidence="1 2">
    <name type="scientific">Bisgaardia hudsonensis</name>
    <dbReference type="NCBI Taxonomy" id="109472"/>
    <lineage>
        <taxon>Bacteria</taxon>
        <taxon>Pseudomonadati</taxon>
        <taxon>Pseudomonadota</taxon>
        <taxon>Gammaproteobacteria</taxon>
        <taxon>Pasteurellales</taxon>
        <taxon>Pasteurellaceae</taxon>
        <taxon>Bisgaardia</taxon>
    </lineage>
</organism>
<proteinExistence type="predicted"/>
<dbReference type="SUPFAM" id="SSF51126">
    <property type="entry name" value="Pectin lyase-like"/>
    <property type="match status" value="1"/>
</dbReference>
<dbReference type="Proteomes" id="UP000294841">
    <property type="component" value="Unassembled WGS sequence"/>
</dbReference>
<name>A0A4R2MTT5_9PAST</name>
<dbReference type="InterPro" id="IPR011050">
    <property type="entry name" value="Pectin_lyase_fold/virulence"/>
</dbReference>
<keyword evidence="2" id="KW-1185">Reference proteome</keyword>
<comment type="caution">
    <text evidence="1">The sequence shown here is derived from an EMBL/GenBank/DDBJ whole genome shotgun (WGS) entry which is preliminary data.</text>
</comment>
<reference evidence="1 2" key="1">
    <citation type="submission" date="2019-03" db="EMBL/GenBank/DDBJ databases">
        <title>Genomic Encyclopedia of Type Strains, Phase IV (KMG-IV): sequencing the most valuable type-strain genomes for metagenomic binning, comparative biology and taxonomic classification.</title>
        <authorList>
            <person name="Goeker M."/>
        </authorList>
    </citation>
    <scope>NUCLEOTIDE SEQUENCE [LARGE SCALE GENOMIC DNA]</scope>
    <source>
        <strain evidence="1 2">DSM 28231</strain>
    </source>
</reference>
<dbReference type="EMBL" id="SLXI01000013">
    <property type="protein sequence ID" value="TCP10864.1"/>
    <property type="molecule type" value="Genomic_DNA"/>
</dbReference>
<dbReference type="GO" id="GO:0003824">
    <property type="term" value="F:catalytic activity"/>
    <property type="evidence" value="ECO:0007669"/>
    <property type="project" value="UniProtKB-ARBA"/>
</dbReference>
<feature type="non-terminal residue" evidence="1">
    <location>
        <position position="1"/>
    </location>
</feature>
<dbReference type="InterPro" id="IPR025157">
    <property type="entry name" value="Hemagglutinin_rpt"/>
</dbReference>
<evidence type="ECO:0000313" key="1">
    <source>
        <dbReference type="EMBL" id="TCP10864.1"/>
    </source>
</evidence>
<protein>
    <submittedName>
        <fullName evidence="1">Large exoprotein involved in heme utilization and adhesion</fullName>
    </submittedName>
</protein>
<dbReference type="Gene3D" id="2.160.20.10">
    <property type="entry name" value="Single-stranded right-handed beta-helix, Pectin lyase-like"/>
    <property type="match status" value="1"/>
</dbReference>
<dbReference type="Pfam" id="PF13332">
    <property type="entry name" value="Fil_haemagg_2"/>
    <property type="match status" value="3"/>
</dbReference>
<evidence type="ECO:0000313" key="2">
    <source>
        <dbReference type="Proteomes" id="UP000294841"/>
    </source>
</evidence>
<dbReference type="InterPro" id="IPR012334">
    <property type="entry name" value="Pectin_lyas_fold"/>
</dbReference>
<accession>A0A4R2MTT5</accession>